<keyword evidence="1" id="KW-1133">Transmembrane helix</keyword>
<organism evidence="2">
    <name type="scientific">Anopheles darlingi</name>
    <name type="common">Mosquito</name>
    <dbReference type="NCBI Taxonomy" id="43151"/>
    <lineage>
        <taxon>Eukaryota</taxon>
        <taxon>Metazoa</taxon>
        <taxon>Ecdysozoa</taxon>
        <taxon>Arthropoda</taxon>
        <taxon>Hexapoda</taxon>
        <taxon>Insecta</taxon>
        <taxon>Pterygota</taxon>
        <taxon>Neoptera</taxon>
        <taxon>Endopterygota</taxon>
        <taxon>Diptera</taxon>
        <taxon>Nematocera</taxon>
        <taxon>Culicoidea</taxon>
        <taxon>Culicidae</taxon>
        <taxon>Anophelinae</taxon>
        <taxon>Anopheles</taxon>
    </lineage>
</organism>
<keyword evidence="1" id="KW-0812">Transmembrane</keyword>
<accession>A0A2M4DJ28</accession>
<keyword evidence="1" id="KW-0472">Membrane</keyword>
<evidence type="ECO:0000256" key="1">
    <source>
        <dbReference type="SAM" id="Phobius"/>
    </source>
</evidence>
<protein>
    <submittedName>
        <fullName evidence="2">Putative secreted protein</fullName>
    </submittedName>
</protein>
<proteinExistence type="predicted"/>
<sequence>MLMLLLLVGIITTNNTLYLFCVWWMVVLSTRKRTKSSVLNDTTGTAPFLLDLARIVVASPVSYFTPDTMAVIQILIQYQTGCRPGTLDELQLRRHTSAGSRSTVEQIFF</sequence>
<evidence type="ECO:0000313" key="2">
    <source>
        <dbReference type="EMBL" id="MBW77539.1"/>
    </source>
</evidence>
<dbReference type="EMBL" id="GGFL01013361">
    <property type="protein sequence ID" value="MBW77539.1"/>
    <property type="molecule type" value="Transcribed_RNA"/>
</dbReference>
<name>A0A2M4DJ28_ANODA</name>
<dbReference type="AlphaFoldDB" id="A0A2M4DJ28"/>
<feature type="transmembrane region" description="Helical" evidence="1">
    <location>
        <begin position="6"/>
        <end position="27"/>
    </location>
</feature>
<reference evidence="2" key="1">
    <citation type="submission" date="2018-01" db="EMBL/GenBank/DDBJ databases">
        <title>An insight into the sialome of Amazonian anophelines.</title>
        <authorList>
            <person name="Ribeiro J.M."/>
            <person name="Scarpassa V."/>
            <person name="Calvo E."/>
        </authorList>
    </citation>
    <scope>NUCLEOTIDE SEQUENCE</scope>
</reference>